<feature type="domain" description="Glycosyl transferase family 1" evidence="3">
    <location>
        <begin position="232"/>
        <end position="399"/>
    </location>
</feature>
<dbReference type="Pfam" id="PF00534">
    <property type="entry name" value="Glycos_transf_1"/>
    <property type="match status" value="1"/>
</dbReference>
<organism evidence="5 6">
    <name type="scientific">Symmachiella dynata</name>
    <dbReference type="NCBI Taxonomy" id="2527995"/>
    <lineage>
        <taxon>Bacteria</taxon>
        <taxon>Pseudomonadati</taxon>
        <taxon>Planctomycetota</taxon>
        <taxon>Planctomycetia</taxon>
        <taxon>Planctomycetales</taxon>
        <taxon>Planctomycetaceae</taxon>
        <taxon>Symmachiella</taxon>
    </lineage>
</organism>
<keyword evidence="2 5" id="KW-0808">Transferase</keyword>
<dbReference type="Proteomes" id="UP000319383">
    <property type="component" value="Chromosome"/>
</dbReference>
<dbReference type="EMBL" id="CP036276">
    <property type="protein sequence ID" value="QDU42782.1"/>
    <property type="molecule type" value="Genomic_DNA"/>
</dbReference>
<gene>
    <name evidence="5" type="primary">mshA_2</name>
    <name evidence="5" type="ORF">Mal52_12500</name>
</gene>
<dbReference type="Pfam" id="PF13439">
    <property type="entry name" value="Glyco_transf_4"/>
    <property type="match status" value="1"/>
</dbReference>
<dbReference type="SUPFAM" id="SSF53756">
    <property type="entry name" value="UDP-Glycosyltransferase/glycogen phosphorylase"/>
    <property type="match status" value="1"/>
</dbReference>
<name>A0A517ZJW2_9PLAN</name>
<dbReference type="Gene3D" id="3.40.50.2000">
    <property type="entry name" value="Glycogen Phosphorylase B"/>
    <property type="match status" value="2"/>
</dbReference>
<proteinExistence type="predicted"/>
<dbReference type="InterPro" id="IPR001296">
    <property type="entry name" value="Glyco_trans_1"/>
</dbReference>
<dbReference type="CDD" id="cd03801">
    <property type="entry name" value="GT4_PimA-like"/>
    <property type="match status" value="1"/>
</dbReference>
<keyword evidence="6" id="KW-1185">Reference proteome</keyword>
<keyword evidence="1 5" id="KW-0328">Glycosyltransferase</keyword>
<reference evidence="5 6" key="1">
    <citation type="submission" date="2019-02" db="EMBL/GenBank/DDBJ databases">
        <title>Deep-cultivation of Planctomycetes and their phenomic and genomic characterization uncovers novel biology.</title>
        <authorList>
            <person name="Wiegand S."/>
            <person name="Jogler M."/>
            <person name="Boedeker C."/>
            <person name="Pinto D."/>
            <person name="Vollmers J."/>
            <person name="Rivas-Marin E."/>
            <person name="Kohn T."/>
            <person name="Peeters S.H."/>
            <person name="Heuer A."/>
            <person name="Rast P."/>
            <person name="Oberbeckmann S."/>
            <person name="Bunk B."/>
            <person name="Jeske O."/>
            <person name="Meyerdierks A."/>
            <person name="Storesund J.E."/>
            <person name="Kallscheuer N."/>
            <person name="Luecker S."/>
            <person name="Lage O.M."/>
            <person name="Pohl T."/>
            <person name="Merkel B.J."/>
            <person name="Hornburger P."/>
            <person name="Mueller R.-W."/>
            <person name="Bruemmer F."/>
            <person name="Labrenz M."/>
            <person name="Spormann A.M."/>
            <person name="Op den Camp H."/>
            <person name="Overmann J."/>
            <person name="Amann R."/>
            <person name="Jetten M.S.M."/>
            <person name="Mascher T."/>
            <person name="Medema M.H."/>
            <person name="Devos D.P."/>
            <person name="Kaster A.-K."/>
            <person name="Ovreas L."/>
            <person name="Rohde M."/>
            <person name="Galperin M.Y."/>
            <person name="Jogler C."/>
        </authorList>
    </citation>
    <scope>NUCLEOTIDE SEQUENCE [LARGE SCALE GENOMIC DNA]</scope>
    <source>
        <strain evidence="5 6">Mal52</strain>
    </source>
</reference>
<protein>
    <submittedName>
        <fullName evidence="5">D-inositol 3-phosphate glycosyltransferase</fullName>
        <ecNumber evidence="5">2.4.1.250</ecNumber>
    </submittedName>
</protein>
<sequence>MATQTSPKNGTVNRESQLGKLRCALFTPNWPATETSNGIVTYVSVLEQQLRRDGHSPLVVTRAKSTAMRYADDAGVTQWSPCESVISRISDRLTRIISKDDAERNCRRAGRGIAHALTQTGSDGAVNLLEMEESFGLARHVAQRVPFPVVVRLHGPWFLNGQANGVKQDKAFARRVKAEGKAIEAACAVTACSQKVLDTTREYYNLELPHAAVIPNPAPVYSSDMCWNADEAEERTILFVGRFDRHKGGDTMLLAFQRIVEQFPDARLVFIGPDTGIRSQDDQVVKFAEFVAEHLDESVAQRINYLGKQAPSTIETWRRRAAVTVIPSSFDNFPYSALESVACGCPIVATRVGGIPEIILDDKTGVLVQPDNPESLAAGVGRILADRGLAAQLGAAAAEDSNQRFHPRKIAEQTAEFYQSVIAQWKAGT</sequence>
<evidence type="ECO:0000256" key="1">
    <source>
        <dbReference type="ARBA" id="ARBA00022676"/>
    </source>
</evidence>
<evidence type="ECO:0000313" key="5">
    <source>
        <dbReference type="EMBL" id="QDU42782.1"/>
    </source>
</evidence>
<dbReference type="EC" id="2.4.1.250" evidence="5"/>
<dbReference type="PANTHER" id="PTHR12526:SF510">
    <property type="entry name" value="D-INOSITOL 3-PHOSPHATE GLYCOSYLTRANSFERASE"/>
    <property type="match status" value="1"/>
</dbReference>
<dbReference type="PANTHER" id="PTHR12526">
    <property type="entry name" value="GLYCOSYLTRANSFERASE"/>
    <property type="match status" value="1"/>
</dbReference>
<dbReference type="InterPro" id="IPR028098">
    <property type="entry name" value="Glyco_trans_4-like_N"/>
</dbReference>
<dbReference type="RefSeq" id="WP_145374790.1">
    <property type="nucleotide sequence ID" value="NZ_CP036276.1"/>
</dbReference>
<feature type="domain" description="Glycosyltransferase subfamily 4-like N-terminal" evidence="4">
    <location>
        <begin position="37"/>
        <end position="217"/>
    </location>
</feature>
<dbReference type="GO" id="GO:0102710">
    <property type="term" value="F:D-inositol-3-phosphate glycosyltransferase activity"/>
    <property type="evidence" value="ECO:0007669"/>
    <property type="project" value="UniProtKB-EC"/>
</dbReference>
<dbReference type="AlphaFoldDB" id="A0A517ZJW2"/>
<accession>A0A517ZJW2</accession>
<evidence type="ECO:0000313" key="6">
    <source>
        <dbReference type="Proteomes" id="UP000319383"/>
    </source>
</evidence>
<evidence type="ECO:0000259" key="3">
    <source>
        <dbReference type="Pfam" id="PF00534"/>
    </source>
</evidence>
<evidence type="ECO:0000256" key="2">
    <source>
        <dbReference type="ARBA" id="ARBA00022679"/>
    </source>
</evidence>
<evidence type="ECO:0000259" key="4">
    <source>
        <dbReference type="Pfam" id="PF13439"/>
    </source>
</evidence>
<dbReference type="KEGG" id="sdyn:Mal52_12500"/>